<proteinExistence type="predicted"/>
<evidence type="ECO:0000256" key="1">
    <source>
        <dbReference type="SAM" id="MobiDB-lite"/>
    </source>
</evidence>
<feature type="transmembrane region" description="Helical" evidence="2">
    <location>
        <begin position="142"/>
        <end position="164"/>
    </location>
</feature>
<dbReference type="AlphaFoldDB" id="A0A8W8L3R6"/>
<dbReference type="EnsemblMetazoa" id="G26307.1">
    <property type="protein sequence ID" value="G26307.1:cds"/>
    <property type="gene ID" value="G26307"/>
</dbReference>
<evidence type="ECO:0000256" key="3">
    <source>
        <dbReference type="SAM" id="SignalP"/>
    </source>
</evidence>
<accession>A0A8W8L3R6</accession>
<sequence length="182" mass="20260">MKILEVFAAIFLVIALIDAKRTRSGSNRQSRNSRWGRSGTSKTEDTSDSQVRTAILLGTVFGASSWKSRSNYKDKGELPQICYNDKYDMNNLDDAYVSYEGRFACPTDDTMGDGESICCGQEGQQYCCNFWEKIKSYGVGPIVGIVIGIIAFVALVFVLTFCLIKNRKALRCLIKMNDAVSE</sequence>
<feature type="domain" description="Shisa N-terminal" evidence="4">
    <location>
        <begin position="94"/>
        <end position="132"/>
    </location>
</feature>
<dbReference type="Proteomes" id="UP000005408">
    <property type="component" value="Unassembled WGS sequence"/>
</dbReference>
<keyword evidence="2" id="KW-1133">Transmembrane helix</keyword>
<feature type="signal peptide" evidence="3">
    <location>
        <begin position="1"/>
        <end position="19"/>
    </location>
</feature>
<evidence type="ECO:0000256" key="2">
    <source>
        <dbReference type="SAM" id="Phobius"/>
    </source>
</evidence>
<keyword evidence="2" id="KW-0812">Transmembrane</keyword>
<feature type="region of interest" description="Disordered" evidence="1">
    <location>
        <begin position="25"/>
        <end position="49"/>
    </location>
</feature>
<dbReference type="Pfam" id="PF13908">
    <property type="entry name" value="Shisa_N"/>
    <property type="match status" value="1"/>
</dbReference>
<organism evidence="5 6">
    <name type="scientific">Magallana gigas</name>
    <name type="common">Pacific oyster</name>
    <name type="synonym">Crassostrea gigas</name>
    <dbReference type="NCBI Taxonomy" id="29159"/>
    <lineage>
        <taxon>Eukaryota</taxon>
        <taxon>Metazoa</taxon>
        <taxon>Spiralia</taxon>
        <taxon>Lophotrochozoa</taxon>
        <taxon>Mollusca</taxon>
        <taxon>Bivalvia</taxon>
        <taxon>Autobranchia</taxon>
        <taxon>Pteriomorphia</taxon>
        <taxon>Ostreida</taxon>
        <taxon>Ostreoidea</taxon>
        <taxon>Ostreidae</taxon>
        <taxon>Magallana</taxon>
    </lineage>
</organism>
<keyword evidence="6" id="KW-1185">Reference proteome</keyword>
<feature type="chain" id="PRO_5042431490" description="Shisa N-terminal domain-containing protein" evidence="3">
    <location>
        <begin position="20"/>
        <end position="182"/>
    </location>
</feature>
<evidence type="ECO:0000259" key="4">
    <source>
        <dbReference type="Pfam" id="PF13908"/>
    </source>
</evidence>
<protein>
    <recommendedName>
        <fullName evidence="4">Shisa N-terminal domain-containing protein</fullName>
    </recommendedName>
</protein>
<reference evidence="5" key="1">
    <citation type="submission" date="2022-08" db="UniProtKB">
        <authorList>
            <consortium name="EnsemblMetazoa"/>
        </authorList>
    </citation>
    <scope>IDENTIFICATION</scope>
    <source>
        <strain evidence="5">05x7-T-G4-1.051#20</strain>
    </source>
</reference>
<dbReference type="InterPro" id="IPR053891">
    <property type="entry name" value="Shisa_N"/>
</dbReference>
<keyword evidence="3" id="KW-0732">Signal</keyword>
<dbReference type="EnsemblMetazoa" id="G26307.2">
    <property type="protein sequence ID" value="G26307.2:cds"/>
    <property type="gene ID" value="G26307"/>
</dbReference>
<keyword evidence="2" id="KW-0472">Membrane</keyword>
<name>A0A8W8L3R6_MAGGI</name>
<evidence type="ECO:0000313" key="6">
    <source>
        <dbReference type="Proteomes" id="UP000005408"/>
    </source>
</evidence>
<feature type="compositionally biased region" description="Low complexity" evidence="1">
    <location>
        <begin position="25"/>
        <end position="39"/>
    </location>
</feature>
<evidence type="ECO:0000313" key="5">
    <source>
        <dbReference type="EnsemblMetazoa" id="G26307.1:cds"/>
    </source>
</evidence>